<reference evidence="9 10" key="1">
    <citation type="journal article" date="2018" name="PLoS ONE">
        <title>The draft genome of Kipferlia bialata reveals reductive genome evolution in fornicate parasites.</title>
        <authorList>
            <person name="Tanifuji G."/>
            <person name="Takabayashi S."/>
            <person name="Kume K."/>
            <person name="Takagi M."/>
            <person name="Nakayama T."/>
            <person name="Kamikawa R."/>
            <person name="Inagaki Y."/>
            <person name="Hashimoto T."/>
        </authorList>
    </citation>
    <scope>NUCLEOTIDE SEQUENCE [LARGE SCALE GENOMIC DNA]</scope>
    <source>
        <strain evidence="9">NY0173</strain>
    </source>
</reference>
<proteinExistence type="predicted"/>
<dbReference type="PANTHER" id="PTHR31503">
    <property type="entry name" value="VACUOLAR CALCIUM ION TRANSPORTER"/>
    <property type="match status" value="1"/>
</dbReference>
<dbReference type="GO" id="GO:0012505">
    <property type="term" value="C:endomembrane system"/>
    <property type="evidence" value="ECO:0007669"/>
    <property type="project" value="UniProtKB-SubCell"/>
</dbReference>
<keyword evidence="6 7" id="KW-0472">Membrane</keyword>
<dbReference type="InterPro" id="IPR004837">
    <property type="entry name" value="NaCa_Exmemb"/>
</dbReference>
<evidence type="ECO:0000256" key="3">
    <source>
        <dbReference type="ARBA" id="ARBA00022692"/>
    </source>
</evidence>
<dbReference type="Pfam" id="PF01699">
    <property type="entry name" value="Na_Ca_ex"/>
    <property type="match status" value="1"/>
</dbReference>
<evidence type="ECO:0000313" key="9">
    <source>
        <dbReference type="EMBL" id="GIQ91020.1"/>
    </source>
</evidence>
<feature type="transmembrane region" description="Helical" evidence="7">
    <location>
        <begin position="35"/>
        <end position="57"/>
    </location>
</feature>
<evidence type="ECO:0000256" key="1">
    <source>
        <dbReference type="ARBA" id="ARBA00004127"/>
    </source>
</evidence>
<dbReference type="AlphaFoldDB" id="A0A9K3GQK9"/>
<comment type="subcellular location">
    <subcellularLocation>
        <location evidence="1">Endomembrane system</location>
        <topology evidence="1">Multi-pass membrane protein</topology>
    </subcellularLocation>
</comment>
<dbReference type="OrthoDB" id="16982at2759"/>
<dbReference type="EMBL" id="BDIP01007015">
    <property type="protein sequence ID" value="GIQ91020.1"/>
    <property type="molecule type" value="Genomic_DNA"/>
</dbReference>
<keyword evidence="3 7" id="KW-0812">Transmembrane</keyword>
<evidence type="ECO:0000256" key="7">
    <source>
        <dbReference type="SAM" id="Phobius"/>
    </source>
</evidence>
<keyword evidence="2" id="KW-0813">Transport</keyword>
<organism evidence="9 10">
    <name type="scientific">Kipferlia bialata</name>
    <dbReference type="NCBI Taxonomy" id="797122"/>
    <lineage>
        <taxon>Eukaryota</taxon>
        <taxon>Metamonada</taxon>
        <taxon>Carpediemonas-like organisms</taxon>
        <taxon>Kipferlia</taxon>
    </lineage>
</organism>
<comment type="caution">
    <text evidence="9">The sequence shown here is derived from an EMBL/GenBank/DDBJ whole genome shotgun (WGS) entry which is preliminary data.</text>
</comment>
<evidence type="ECO:0000256" key="2">
    <source>
        <dbReference type="ARBA" id="ARBA00022448"/>
    </source>
</evidence>
<dbReference type="PANTHER" id="PTHR31503:SF10">
    <property type="entry name" value="VNX1 PROTEIN"/>
    <property type="match status" value="1"/>
</dbReference>
<keyword evidence="10" id="KW-1185">Reference proteome</keyword>
<protein>
    <recommendedName>
        <fullName evidence="8">Sodium/calcium exchanger membrane region domain-containing protein</fullName>
    </recommendedName>
</protein>
<name>A0A9K3GQK9_9EUKA</name>
<keyword evidence="5" id="KW-0406">Ion transport</keyword>
<dbReference type="GO" id="GO:0016020">
    <property type="term" value="C:membrane"/>
    <property type="evidence" value="ECO:0007669"/>
    <property type="project" value="InterPro"/>
</dbReference>
<keyword evidence="4 7" id="KW-1133">Transmembrane helix</keyword>
<dbReference type="GO" id="GO:0015369">
    <property type="term" value="F:calcium:proton antiporter activity"/>
    <property type="evidence" value="ECO:0007669"/>
    <property type="project" value="TreeGrafter"/>
</dbReference>
<feature type="non-terminal residue" evidence="9">
    <location>
        <position position="1"/>
    </location>
</feature>
<feature type="transmembrane region" description="Helical" evidence="7">
    <location>
        <begin position="94"/>
        <end position="110"/>
    </location>
</feature>
<sequence length="137" mass="15020">LIILALVPNTAEFVNAIQFALQDNLSLATEIGRSAALQIACIQAPVLVLYSLFLGPIDDRFSMIFPMIDFWAILFSVIIIVAQSESRSLNYFKGFALIAIYSGLVAAFYYKPDELIPDPGAELLSFVKLGSDSIVQL</sequence>
<evidence type="ECO:0000256" key="6">
    <source>
        <dbReference type="ARBA" id="ARBA00023136"/>
    </source>
</evidence>
<gene>
    <name evidence="9" type="ORF">KIPB_014058</name>
</gene>
<accession>A0A9K3GQK9</accession>
<evidence type="ECO:0000313" key="10">
    <source>
        <dbReference type="Proteomes" id="UP000265618"/>
    </source>
</evidence>
<feature type="domain" description="Sodium/calcium exchanger membrane region" evidence="8">
    <location>
        <begin position="1"/>
        <end position="109"/>
    </location>
</feature>
<evidence type="ECO:0000256" key="4">
    <source>
        <dbReference type="ARBA" id="ARBA00022989"/>
    </source>
</evidence>
<feature type="transmembrane region" description="Helical" evidence="7">
    <location>
        <begin position="63"/>
        <end position="82"/>
    </location>
</feature>
<evidence type="ECO:0000259" key="8">
    <source>
        <dbReference type="Pfam" id="PF01699"/>
    </source>
</evidence>
<evidence type="ECO:0000256" key="5">
    <source>
        <dbReference type="ARBA" id="ARBA00023065"/>
    </source>
</evidence>
<dbReference type="Proteomes" id="UP000265618">
    <property type="component" value="Unassembled WGS sequence"/>
</dbReference>
<dbReference type="InterPro" id="IPR004713">
    <property type="entry name" value="CaH_exchang"/>
</dbReference>
<dbReference type="GO" id="GO:0006874">
    <property type="term" value="P:intracellular calcium ion homeostasis"/>
    <property type="evidence" value="ECO:0007669"/>
    <property type="project" value="TreeGrafter"/>
</dbReference>